<keyword evidence="1" id="KW-0614">Plasmid</keyword>
<geneLocation type="plasmid" evidence="1">
    <name>pCGR2</name>
</geneLocation>
<reference evidence="1" key="1">
    <citation type="journal article" date="2010" name="Appl. Microbiol. Biotechnol.">
        <title>Characterization of a 24-kb plasmid pCGR2 newly isolated from Corynebacterium glutamicum.</title>
        <authorList>
            <person name="Tsuchida Y."/>
            <person name="Kimura S."/>
            <person name="Suzuki N."/>
            <person name="Inui M."/>
            <person name="Yukawa H."/>
        </authorList>
    </citation>
    <scope>NUCLEOTIDE SEQUENCE</scope>
    <source>
        <strain evidence="1">ATCC 14997</strain>
        <plasmid evidence="1">pCGR2</plasmid>
    </source>
</reference>
<proteinExistence type="predicted"/>
<dbReference type="AlphaFoldDB" id="D2KYA6"/>
<organism evidence="1">
    <name type="scientific">Corynebacterium glutamicum</name>
    <name type="common">Brevibacterium saccharolyticum</name>
    <dbReference type="NCBI Taxonomy" id="1718"/>
    <lineage>
        <taxon>Bacteria</taxon>
        <taxon>Bacillati</taxon>
        <taxon>Actinomycetota</taxon>
        <taxon>Actinomycetes</taxon>
        <taxon>Mycobacteriales</taxon>
        <taxon>Corynebacteriaceae</taxon>
        <taxon>Corynebacterium</taxon>
    </lineage>
</organism>
<name>D2KYA6_CORGT</name>
<evidence type="ECO:0000313" key="1">
    <source>
        <dbReference type="EMBL" id="BAI66034.1"/>
    </source>
</evidence>
<sequence length="79" mass="9043">MHGRKVRSSRSRHHAARLRRCCCKAALRPALQQHRISSLQYSLNKLFLLADQVVNTPMQLVGQDLGAVQHISLWLARMI</sequence>
<protein>
    <submittedName>
        <fullName evidence="1">Putative toxin efflux pump</fullName>
    </submittedName>
</protein>
<accession>D2KYA6</accession>
<dbReference type="EMBL" id="AB525231">
    <property type="protein sequence ID" value="BAI66034.1"/>
    <property type="molecule type" value="Genomic_DNA"/>
</dbReference>